<gene>
    <name evidence="2" type="primary">jg8962</name>
    <name evidence="2" type="ORF">PAEG_LOCUS23229</name>
</gene>
<comment type="caution">
    <text evidence="2">The sequence shown here is derived from an EMBL/GenBank/DDBJ whole genome shotgun (WGS) entry which is preliminary data.</text>
</comment>
<reference evidence="2" key="1">
    <citation type="submission" date="2022-03" db="EMBL/GenBank/DDBJ databases">
        <authorList>
            <person name="Lindestad O."/>
        </authorList>
    </citation>
    <scope>NUCLEOTIDE SEQUENCE</scope>
</reference>
<feature type="region of interest" description="Disordered" evidence="1">
    <location>
        <begin position="64"/>
        <end position="89"/>
    </location>
</feature>
<evidence type="ECO:0000256" key="1">
    <source>
        <dbReference type="SAM" id="MobiDB-lite"/>
    </source>
</evidence>
<keyword evidence="3" id="KW-1185">Reference proteome</keyword>
<proteinExistence type="predicted"/>
<accession>A0A8S4SHN6</accession>
<organism evidence="2 3">
    <name type="scientific">Pararge aegeria aegeria</name>
    <dbReference type="NCBI Taxonomy" id="348720"/>
    <lineage>
        <taxon>Eukaryota</taxon>
        <taxon>Metazoa</taxon>
        <taxon>Ecdysozoa</taxon>
        <taxon>Arthropoda</taxon>
        <taxon>Hexapoda</taxon>
        <taxon>Insecta</taxon>
        <taxon>Pterygota</taxon>
        <taxon>Neoptera</taxon>
        <taxon>Endopterygota</taxon>
        <taxon>Lepidoptera</taxon>
        <taxon>Glossata</taxon>
        <taxon>Ditrysia</taxon>
        <taxon>Papilionoidea</taxon>
        <taxon>Nymphalidae</taxon>
        <taxon>Satyrinae</taxon>
        <taxon>Satyrini</taxon>
        <taxon>Parargina</taxon>
        <taxon>Pararge</taxon>
    </lineage>
</organism>
<protein>
    <submittedName>
        <fullName evidence="2">Jg8962 protein</fullName>
    </submittedName>
</protein>
<dbReference type="Proteomes" id="UP000838756">
    <property type="component" value="Unassembled WGS sequence"/>
</dbReference>
<feature type="compositionally biased region" description="Polar residues" evidence="1">
    <location>
        <begin position="80"/>
        <end position="89"/>
    </location>
</feature>
<dbReference type="AlphaFoldDB" id="A0A8S4SHN6"/>
<name>A0A8S4SHN6_9NEOP</name>
<dbReference type="EMBL" id="CAKXAJ010026130">
    <property type="protein sequence ID" value="CAH2257806.1"/>
    <property type="molecule type" value="Genomic_DNA"/>
</dbReference>
<evidence type="ECO:0000313" key="3">
    <source>
        <dbReference type="Proteomes" id="UP000838756"/>
    </source>
</evidence>
<sequence length="89" mass="9417">MTLHRYIAKTSNSFRRIKFHTPDSTILGRLYPAAPRDSFDVVCPPGRGSNATVTGAGLPLKHLGTPSSLGSPSYAPPIATSAQSSKYAT</sequence>
<evidence type="ECO:0000313" key="2">
    <source>
        <dbReference type="EMBL" id="CAH2257806.1"/>
    </source>
</evidence>